<evidence type="ECO:0000313" key="4">
    <source>
        <dbReference type="Proteomes" id="UP001144673"/>
    </source>
</evidence>
<keyword evidence="2" id="KW-0732">Signal</keyword>
<proteinExistence type="inferred from homology"/>
<organism evidence="3 4">
    <name type="scientific">Akanthomyces muscarius</name>
    <name type="common">Entomopathogenic fungus</name>
    <name type="synonym">Lecanicillium muscarium</name>
    <dbReference type="NCBI Taxonomy" id="2231603"/>
    <lineage>
        <taxon>Eukaryota</taxon>
        <taxon>Fungi</taxon>
        <taxon>Dikarya</taxon>
        <taxon>Ascomycota</taxon>
        <taxon>Pezizomycotina</taxon>
        <taxon>Sordariomycetes</taxon>
        <taxon>Hypocreomycetidae</taxon>
        <taxon>Hypocreales</taxon>
        <taxon>Cordycipitaceae</taxon>
        <taxon>Akanthomyces</taxon>
    </lineage>
</organism>
<dbReference type="PANTHER" id="PTHR34853">
    <property type="match status" value="1"/>
</dbReference>
<dbReference type="GO" id="GO:0004806">
    <property type="term" value="F:triacylglycerol lipase activity"/>
    <property type="evidence" value="ECO:0007669"/>
    <property type="project" value="UniProtKB-UniRule"/>
</dbReference>
<keyword evidence="1" id="KW-0378">Hydrolase</keyword>
<comment type="caution">
    <text evidence="3">The sequence shown here is derived from an EMBL/GenBank/DDBJ whole genome shotgun (WGS) entry which is preliminary data.</text>
</comment>
<dbReference type="Pfam" id="PF03583">
    <property type="entry name" value="LIP"/>
    <property type="match status" value="1"/>
</dbReference>
<feature type="signal peptide" evidence="2">
    <location>
        <begin position="1"/>
        <end position="22"/>
    </location>
</feature>
<protein>
    <submittedName>
        <fullName evidence="3">Uncharacterized protein</fullName>
    </submittedName>
</protein>
<evidence type="ECO:0000256" key="2">
    <source>
        <dbReference type="PIRNR" id="PIRNR029171"/>
    </source>
</evidence>
<dbReference type="PIRSF" id="PIRSF029171">
    <property type="entry name" value="Esterase_LipA"/>
    <property type="match status" value="1"/>
</dbReference>
<sequence length="448" mass="47996">MRPSSSIRPVLGLLLFAVTISAWRLFPIPPSSDSFYKVPSLISLYPPGSIINYRDVPSAIGTFGVKTNLASAHQILYRTNDGDGKATATVLTVLIPPNADFGAVLSVVMAEDAVSIDCAPSYGMLLESEIFSRTNSATAQLQLLLIEAAMAQGWVVIVPDFEGPQASFLDSKLAGQATLDGIRAALKSGWFTGIRRDAALTLWGYSGGASAALVAASMRPTYASELDISGVALGGLSSPNLSLSIFTEINKGPHAGLIPMSLTAVGKADATFQASLDKHLLASAKNKFYLPRTQCLDANLASFNNVDVLGMFDCWDCVKTDLVTALSKHKEATYVPRSGSTFIYHCLHDELTPIAEIDKEVQEFCQEGAIVHYQRDLGPNVNHRNYGVLGAPHAIEWLRGILNSSERETVCSKEAVTSVDLPDWFLDAYPTTIRNALVKLIAGDIGAG</sequence>
<dbReference type="GO" id="GO:0016042">
    <property type="term" value="P:lipid catabolic process"/>
    <property type="evidence" value="ECO:0007669"/>
    <property type="project" value="UniProtKB-UniRule"/>
</dbReference>
<dbReference type="AlphaFoldDB" id="A0A9W8Q7T3"/>
<dbReference type="InterPro" id="IPR029058">
    <property type="entry name" value="AB_hydrolase_fold"/>
</dbReference>
<evidence type="ECO:0000313" key="3">
    <source>
        <dbReference type="EMBL" id="KAJ4147416.1"/>
    </source>
</evidence>
<keyword evidence="4" id="KW-1185">Reference proteome</keyword>
<feature type="chain" id="PRO_5041032886" evidence="2">
    <location>
        <begin position="23"/>
        <end position="448"/>
    </location>
</feature>
<dbReference type="Proteomes" id="UP001144673">
    <property type="component" value="Chromosome 3"/>
</dbReference>
<evidence type="ECO:0000256" key="1">
    <source>
        <dbReference type="ARBA" id="ARBA00022801"/>
    </source>
</evidence>
<dbReference type="RefSeq" id="XP_056050357.1">
    <property type="nucleotide sequence ID" value="XM_056193304.1"/>
</dbReference>
<reference evidence="3" key="1">
    <citation type="journal article" date="2023" name="Access Microbiol">
        <title>De-novo genome assembly for Akanthomyces muscarius, a biocontrol agent of insect agricultural pests.</title>
        <authorList>
            <person name="Erdos Z."/>
            <person name="Studholme D.J."/>
            <person name="Raymond B."/>
            <person name="Sharma M."/>
        </authorList>
    </citation>
    <scope>NUCLEOTIDE SEQUENCE</scope>
    <source>
        <strain evidence="3">Ve6</strain>
    </source>
</reference>
<dbReference type="SUPFAM" id="SSF53474">
    <property type="entry name" value="alpha/beta-Hydrolases"/>
    <property type="match status" value="1"/>
</dbReference>
<dbReference type="Gene3D" id="1.10.260.130">
    <property type="match status" value="1"/>
</dbReference>
<name>A0A9W8Q7T3_AKAMU</name>
<accession>A0A9W8Q7T3</accession>
<dbReference type="InterPro" id="IPR005152">
    <property type="entry name" value="Lipase_secreted"/>
</dbReference>
<comment type="similarity">
    <text evidence="2">Belongs to the AB hydrolase superfamily. Lipase family.</text>
</comment>
<dbReference type="GeneID" id="80889096"/>
<dbReference type="PANTHER" id="PTHR34853:SF5">
    <property type="entry name" value="LIP-DOMAIN-CONTAINING PROTEIN-RELATED"/>
    <property type="match status" value="1"/>
</dbReference>
<gene>
    <name evidence="3" type="ORF">LMH87_001937</name>
</gene>
<dbReference type="KEGG" id="amus:LMH87_001937"/>
<dbReference type="Gene3D" id="3.40.50.1820">
    <property type="entry name" value="alpha/beta hydrolase"/>
    <property type="match status" value="1"/>
</dbReference>
<dbReference type="EMBL" id="JAJHUN010000010">
    <property type="protein sequence ID" value="KAJ4147416.1"/>
    <property type="molecule type" value="Genomic_DNA"/>
</dbReference>